<reference evidence="3" key="1">
    <citation type="journal article" date="2014" name="Genome Announc.">
        <title>Draft genome sequences of six enterohepatic helicobacter species isolated from humans and one from rhesus macaques.</title>
        <authorList>
            <person name="Shen Z."/>
            <person name="Sheh A."/>
            <person name="Young S.K."/>
            <person name="Abouelliel A."/>
            <person name="Ward D.V."/>
            <person name="Earl A.M."/>
            <person name="Fox J.G."/>
        </authorList>
    </citation>
    <scope>NUCLEOTIDE SEQUENCE [LARGE SCALE GENOMIC DNA]</scope>
    <source>
        <strain evidence="3">MIT 98-5489</strain>
    </source>
</reference>
<name>C5F0N6_9HELI</name>
<dbReference type="AlphaFoldDB" id="C5F0N6"/>
<gene>
    <name evidence="2" type="ORF">HPMG_01247</name>
</gene>
<evidence type="ECO:0000313" key="3">
    <source>
        <dbReference type="Proteomes" id="UP000003953"/>
    </source>
</evidence>
<keyword evidence="1" id="KW-1133">Transmembrane helix</keyword>
<accession>C5F0N6</accession>
<sequence>MCLESYIILKDREVIMKKILVICILGLILLSGCISPKTDAFLLGAGLGASATYYFLNGGKIDGIGKNSFQGTSQQSIADTSIPSELEWYYFNQDLQEQIFLNQKQSQIPLN</sequence>
<feature type="transmembrane region" description="Helical" evidence="1">
    <location>
        <begin position="40"/>
        <end position="56"/>
    </location>
</feature>
<keyword evidence="3" id="KW-1185">Reference proteome</keyword>
<keyword evidence="1" id="KW-0812">Transmembrane</keyword>
<dbReference type="Proteomes" id="UP000003953">
    <property type="component" value="Unassembled WGS sequence"/>
</dbReference>
<keyword evidence="1" id="KW-0472">Membrane</keyword>
<dbReference type="EMBL" id="DS990444">
    <property type="protein sequence ID" value="EEQ63790.1"/>
    <property type="molecule type" value="Genomic_DNA"/>
</dbReference>
<evidence type="ECO:0000313" key="2">
    <source>
        <dbReference type="EMBL" id="EEQ63790.1"/>
    </source>
</evidence>
<protein>
    <submittedName>
        <fullName evidence="2">Uncharacterized protein</fullName>
    </submittedName>
</protein>
<proteinExistence type="predicted"/>
<feature type="transmembrane region" description="Helical" evidence="1">
    <location>
        <begin position="15"/>
        <end position="34"/>
    </location>
</feature>
<evidence type="ECO:0000256" key="1">
    <source>
        <dbReference type="SAM" id="Phobius"/>
    </source>
</evidence>
<dbReference type="HOGENOM" id="CLU_2316419_0_0_7"/>
<organism evidence="2 3">
    <name type="scientific">Helicobacter pullorum MIT 98-5489</name>
    <dbReference type="NCBI Taxonomy" id="537972"/>
    <lineage>
        <taxon>Bacteria</taxon>
        <taxon>Pseudomonadati</taxon>
        <taxon>Campylobacterota</taxon>
        <taxon>Epsilonproteobacteria</taxon>
        <taxon>Campylobacterales</taxon>
        <taxon>Helicobacteraceae</taxon>
        <taxon>Helicobacter</taxon>
    </lineage>
</organism>